<accession>A0AAP5IAY5</accession>
<dbReference type="Proteomes" id="UP000667802">
    <property type="component" value="Unassembled WGS sequence"/>
</dbReference>
<dbReference type="AlphaFoldDB" id="A0AAP5IAY5"/>
<evidence type="ECO:0000313" key="1">
    <source>
        <dbReference type="EMBL" id="MDR9897869.1"/>
    </source>
</evidence>
<comment type="caution">
    <text evidence="1">The sequence shown here is derived from an EMBL/GenBank/DDBJ whole genome shotgun (WGS) entry which is preliminary data.</text>
</comment>
<evidence type="ECO:0000313" key="2">
    <source>
        <dbReference type="Proteomes" id="UP000667802"/>
    </source>
</evidence>
<protein>
    <submittedName>
        <fullName evidence="1">Uncharacterized protein</fullName>
    </submittedName>
</protein>
<sequence length="92" mass="10840">MRVEPKFLAKGVSRERRYPFFNPTALRYCWLFRGKTLFERKIKAFRSAIGLFTYVPKAYKIVRVMGLTHHSLLSILKSWVATSDLRLPISDF</sequence>
<proteinExistence type="predicted"/>
<keyword evidence="2" id="KW-1185">Reference proteome</keyword>
<dbReference type="EMBL" id="JAALHA020000014">
    <property type="protein sequence ID" value="MDR9897869.1"/>
    <property type="molecule type" value="Genomic_DNA"/>
</dbReference>
<gene>
    <name evidence="1" type="ORF">G7B40_025375</name>
</gene>
<name>A0AAP5IAY5_9CYAN</name>
<organism evidence="1 2">
    <name type="scientific">Aetokthonos hydrillicola Thurmond2011</name>
    <dbReference type="NCBI Taxonomy" id="2712845"/>
    <lineage>
        <taxon>Bacteria</taxon>
        <taxon>Bacillati</taxon>
        <taxon>Cyanobacteriota</taxon>
        <taxon>Cyanophyceae</taxon>
        <taxon>Nostocales</taxon>
        <taxon>Hapalosiphonaceae</taxon>
        <taxon>Aetokthonos</taxon>
    </lineage>
</organism>
<reference evidence="2" key="1">
    <citation type="journal article" date="2021" name="Science">
        <title>Hunting the eagle killer: A cyanobacterial neurotoxin causes vacuolar myelinopathy.</title>
        <authorList>
            <person name="Breinlinger S."/>
            <person name="Phillips T.J."/>
            <person name="Haram B.N."/>
            <person name="Mares J."/>
            <person name="Martinez Yerena J.A."/>
            <person name="Hrouzek P."/>
            <person name="Sobotka R."/>
            <person name="Henderson W.M."/>
            <person name="Schmieder P."/>
            <person name="Williams S.M."/>
            <person name="Lauderdale J.D."/>
            <person name="Wilde H.D."/>
            <person name="Gerrin W."/>
            <person name="Kust A."/>
            <person name="Washington J.W."/>
            <person name="Wagner C."/>
            <person name="Geier B."/>
            <person name="Liebeke M."/>
            <person name="Enke H."/>
            <person name="Niedermeyer T.H.J."/>
            <person name="Wilde S.B."/>
        </authorList>
    </citation>
    <scope>NUCLEOTIDE SEQUENCE [LARGE SCALE GENOMIC DNA]</scope>
    <source>
        <strain evidence="2">Thurmond2011</strain>
    </source>
</reference>